<keyword evidence="5" id="KW-1003">Cell membrane</keyword>
<feature type="transmembrane region" description="Helical" evidence="5">
    <location>
        <begin position="431"/>
        <end position="451"/>
    </location>
</feature>
<keyword evidence="5" id="KW-0830">Ubiquinone</keyword>
<dbReference type="EMBL" id="BALE01000010">
    <property type="protein sequence ID" value="GAN53529.1"/>
    <property type="molecule type" value="Genomic_DNA"/>
</dbReference>
<evidence type="ECO:0000313" key="9">
    <source>
        <dbReference type="Proteomes" id="UP000032679"/>
    </source>
</evidence>
<keyword evidence="9" id="KW-1185">Reference proteome</keyword>
<evidence type="ECO:0000256" key="3">
    <source>
        <dbReference type="ARBA" id="ARBA00022989"/>
    </source>
</evidence>
<keyword evidence="5" id="KW-1278">Translocase</keyword>
<keyword evidence="5" id="KW-0813">Transport</keyword>
<dbReference type="InterPro" id="IPR001750">
    <property type="entry name" value="ND/Mrp_TM"/>
</dbReference>
<dbReference type="OrthoDB" id="9811718at2"/>
<feature type="transmembrane region" description="Helical" evidence="5">
    <location>
        <begin position="68"/>
        <end position="86"/>
    </location>
</feature>
<feature type="transmembrane region" description="Helical" evidence="5">
    <location>
        <begin position="356"/>
        <end position="381"/>
    </location>
</feature>
<feature type="transmembrane region" description="Helical" evidence="5">
    <location>
        <begin position="122"/>
        <end position="139"/>
    </location>
</feature>
<sequence>MMPTFSALPPSVVVLSLGTMVLMLAITIKRSEIIDAVLTLLTLLVALAVLPMGAAPSALFAVDDWHRFSSALIILSSIGVLAMSWRDPTVREAHAPDEFYLLLLMSALGAVLMTAGRNDITFFIGLETLSLSLLGLIGYRQHRIEAGEAAMKYVVLSGVSSAILVFGFALSYAETGSLVFAAPHALHPVEPLLAAMATVLVMTGMFFKLSAVPFHTWLADVLEGTSIPVAALLSVVSKIGLFAAMLRYFAGFDLMTPGSVSDEVTAVALLSMIGGNLLAIGQTDLKRMLAGSSIAHIGYLMVALLAPGAFGLGSAGFYLAAYAAATIGAFAIMEAVSPNHTHLNSLQGLFRTRPALALGMAVMMASLAGIPPAVGFFAKVYVAVAGVSAHRDLLLAGLIVGSVMGLFYYLRVVRVMLMPATDEVSTGRIAAPGNAVLISALALVTLVLGVYPSLLIPRNPIHLGADVEAATLPVSTQTAIR</sequence>
<dbReference type="PANTHER" id="PTHR22773">
    <property type="entry name" value="NADH DEHYDROGENASE"/>
    <property type="match status" value="1"/>
</dbReference>
<dbReference type="HAMAP" id="MF_00445">
    <property type="entry name" value="NDH1_NuoN_1"/>
    <property type="match status" value="1"/>
</dbReference>
<dbReference type="GO" id="GO:0005886">
    <property type="term" value="C:plasma membrane"/>
    <property type="evidence" value="ECO:0007669"/>
    <property type="project" value="UniProtKB-SubCell"/>
</dbReference>
<dbReference type="EC" id="7.1.1.-" evidence="5"/>
<feature type="transmembrane region" description="Helical" evidence="5">
    <location>
        <begin position="393"/>
        <end position="410"/>
    </location>
</feature>
<feature type="transmembrane region" description="Helical" evidence="5">
    <location>
        <begin position="192"/>
        <end position="214"/>
    </location>
</feature>
<comment type="catalytic activity">
    <reaction evidence="5">
        <text>a quinone + NADH + 5 H(+)(in) = a quinol + NAD(+) + 4 H(+)(out)</text>
        <dbReference type="Rhea" id="RHEA:57888"/>
        <dbReference type="ChEBI" id="CHEBI:15378"/>
        <dbReference type="ChEBI" id="CHEBI:24646"/>
        <dbReference type="ChEBI" id="CHEBI:57540"/>
        <dbReference type="ChEBI" id="CHEBI:57945"/>
        <dbReference type="ChEBI" id="CHEBI:132124"/>
    </reaction>
</comment>
<keyword evidence="3 5" id="KW-1133">Transmembrane helix</keyword>
<evidence type="ECO:0000256" key="4">
    <source>
        <dbReference type="ARBA" id="ARBA00023136"/>
    </source>
</evidence>
<comment type="subunit">
    <text evidence="5">NDH-1 is composed of 14 different subunits. Subunits NuoA, H, J, K, L, M, N constitute the membrane sector of the complex.</text>
</comment>
<dbReference type="GO" id="GO:0012505">
    <property type="term" value="C:endomembrane system"/>
    <property type="evidence" value="ECO:0007669"/>
    <property type="project" value="UniProtKB-SubCell"/>
</dbReference>
<keyword evidence="4 5" id="KW-0472">Membrane</keyword>
<keyword evidence="5" id="KW-0874">Quinone</keyword>
<keyword evidence="5" id="KW-0520">NAD</keyword>
<evidence type="ECO:0000256" key="1">
    <source>
        <dbReference type="ARBA" id="ARBA00004127"/>
    </source>
</evidence>
<dbReference type="STRING" id="1231623.Tasa_010_076"/>
<dbReference type="GO" id="GO:0042773">
    <property type="term" value="P:ATP synthesis coupled electron transport"/>
    <property type="evidence" value="ECO:0007669"/>
    <property type="project" value="InterPro"/>
</dbReference>
<evidence type="ECO:0000259" key="7">
    <source>
        <dbReference type="Pfam" id="PF00361"/>
    </source>
</evidence>
<evidence type="ECO:0000256" key="6">
    <source>
        <dbReference type="RuleBase" id="RU000320"/>
    </source>
</evidence>
<evidence type="ECO:0000313" key="8">
    <source>
        <dbReference type="EMBL" id="GAN53529.1"/>
    </source>
</evidence>
<reference evidence="8 9" key="1">
    <citation type="submission" date="2012-10" db="EMBL/GenBank/DDBJ databases">
        <title>Genome sequencing of Tanticharoenia sakaeratensis NBRC 103193.</title>
        <authorList>
            <person name="Azuma Y."/>
            <person name="Hadano H."/>
            <person name="Hirakawa H."/>
            <person name="Matsushita K."/>
        </authorList>
    </citation>
    <scope>NUCLEOTIDE SEQUENCE [LARGE SCALE GENOMIC DNA]</scope>
    <source>
        <strain evidence="8 9">NBRC 103193</strain>
    </source>
</reference>
<dbReference type="AlphaFoldDB" id="A0A0D6MIP4"/>
<dbReference type="InterPro" id="IPR010096">
    <property type="entry name" value="NADH-Q_OxRdtase_suN/2"/>
</dbReference>
<gene>
    <name evidence="5" type="primary">nuoN</name>
    <name evidence="8" type="ORF">Tasa_010_076</name>
</gene>
<organism evidence="8 9">
    <name type="scientific">Tanticharoenia sakaeratensis NBRC 103193</name>
    <dbReference type="NCBI Taxonomy" id="1231623"/>
    <lineage>
        <taxon>Bacteria</taxon>
        <taxon>Pseudomonadati</taxon>
        <taxon>Pseudomonadota</taxon>
        <taxon>Alphaproteobacteria</taxon>
        <taxon>Acetobacterales</taxon>
        <taxon>Acetobacteraceae</taxon>
        <taxon>Tanticharoenia</taxon>
    </lineage>
</organism>
<feature type="transmembrane region" description="Helical" evidence="5">
    <location>
        <begin position="316"/>
        <end position="336"/>
    </location>
</feature>
<dbReference type="Pfam" id="PF00361">
    <property type="entry name" value="Proton_antipo_M"/>
    <property type="match status" value="1"/>
</dbReference>
<dbReference type="RefSeq" id="WP_048847573.1">
    <property type="nucleotide sequence ID" value="NZ_BALE01000010.1"/>
</dbReference>
<feature type="transmembrane region" description="Helical" evidence="5">
    <location>
        <begin position="264"/>
        <end position="281"/>
    </location>
</feature>
<dbReference type="Proteomes" id="UP000032679">
    <property type="component" value="Unassembled WGS sequence"/>
</dbReference>
<comment type="caution">
    <text evidence="8">The sequence shown here is derived from an EMBL/GenBank/DDBJ whole genome shotgun (WGS) entry which is preliminary data.</text>
</comment>
<comment type="function">
    <text evidence="5">NDH-1 shuttles electrons from NADH, via FMN and iron-sulfur (Fe-S) centers, to quinones in the respiratory chain. The immediate electron acceptor for the enzyme in this species is believed to be ubiquinone. Couples the redox reaction to proton translocation (for every two electrons transferred, four hydrogen ions are translocated across the cytoplasmic membrane), and thus conserves the redox energy in a proton gradient.</text>
</comment>
<feature type="transmembrane region" description="Helical" evidence="5">
    <location>
        <begin position="6"/>
        <end position="26"/>
    </location>
</feature>
<feature type="transmembrane region" description="Helical" evidence="5">
    <location>
        <begin position="98"/>
        <end position="116"/>
    </location>
</feature>
<name>A0A0D6MIP4_9PROT</name>
<feature type="domain" description="NADH:quinone oxidoreductase/Mrp antiporter transmembrane" evidence="7">
    <location>
        <begin position="120"/>
        <end position="404"/>
    </location>
</feature>
<protein>
    <recommendedName>
        <fullName evidence="5">NADH-quinone oxidoreductase subunit N</fullName>
        <ecNumber evidence="5">7.1.1.-</ecNumber>
    </recommendedName>
    <alternativeName>
        <fullName evidence="5">NADH dehydrogenase I subunit N</fullName>
    </alternativeName>
    <alternativeName>
        <fullName evidence="5">NDH-1 subunit N</fullName>
    </alternativeName>
</protein>
<feature type="transmembrane region" description="Helical" evidence="5">
    <location>
        <begin position="288"/>
        <end position="310"/>
    </location>
</feature>
<accession>A0A0D6MIP4</accession>
<comment type="subcellular location">
    <subcellularLocation>
        <location evidence="5">Cell membrane</location>
        <topology evidence="5">Multi-pass membrane protein</topology>
    </subcellularLocation>
    <subcellularLocation>
        <location evidence="1">Endomembrane system</location>
        <topology evidence="1">Multi-pass membrane protein</topology>
    </subcellularLocation>
    <subcellularLocation>
        <location evidence="6">Membrane</location>
        <topology evidence="6">Multi-pass membrane protein</topology>
    </subcellularLocation>
</comment>
<feature type="transmembrane region" description="Helical" evidence="5">
    <location>
        <begin position="38"/>
        <end position="62"/>
    </location>
</feature>
<evidence type="ECO:0000256" key="5">
    <source>
        <dbReference type="HAMAP-Rule" id="MF_00445"/>
    </source>
</evidence>
<comment type="similarity">
    <text evidence="5">Belongs to the complex I subunit 2 family.</text>
</comment>
<keyword evidence="2 5" id="KW-0812">Transmembrane</keyword>
<dbReference type="GO" id="GO:0050136">
    <property type="term" value="F:NADH dehydrogenase (quinone) (non-electrogenic) activity"/>
    <property type="evidence" value="ECO:0007669"/>
    <property type="project" value="UniProtKB-UniRule"/>
</dbReference>
<dbReference type="GO" id="GO:0048038">
    <property type="term" value="F:quinone binding"/>
    <property type="evidence" value="ECO:0007669"/>
    <property type="project" value="UniProtKB-KW"/>
</dbReference>
<dbReference type="GO" id="GO:0008137">
    <property type="term" value="F:NADH dehydrogenase (ubiquinone) activity"/>
    <property type="evidence" value="ECO:0007669"/>
    <property type="project" value="InterPro"/>
</dbReference>
<feature type="transmembrane region" description="Helical" evidence="5">
    <location>
        <begin position="226"/>
        <end position="249"/>
    </location>
</feature>
<evidence type="ECO:0000256" key="2">
    <source>
        <dbReference type="ARBA" id="ARBA00022692"/>
    </source>
</evidence>
<feature type="transmembrane region" description="Helical" evidence="5">
    <location>
        <begin position="151"/>
        <end position="172"/>
    </location>
</feature>
<proteinExistence type="inferred from homology"/>